<organism evidence="2 3">
    <name type="scientific">Caenorhabditis nigoni</name>
    <dbReference type="NCBI Taxonomy" id="1611254"/>
    <lineage>
        <taxon>Eukaryota</taxon>
        <taxon>Metazoa</taxon>
        <taxon>Ecdysozoa</taxon>
        <taxon>Nematoda</taxon>
        <taxon>Chromadorea</taxon>
        <taxon>Rhabditida</taxon>
        <taxon>Rhabditina</taxon>
        <taxon>Rhabditomorpha</taxon>
        <taxon>Rhabditoidea</taxon>
        <taxon>Rhabditidae</taxon>
        <taxon>Peloderinae</taxon>
        <taxon>Caenorhabditis</taxon>
    </lineage>
</organism>
<dbReference type="GO" id="GO:0045121">
    <property type="term" value="C:membrane raft"/>
    <property type="evidence" value="ECO:0007669"/>
    <property type="project" value="TreeGrafter"/>
</dbReference>
<dbReference type="PANTHER" id="PTHR21447:SF13">
    <property type="entry name" value="RING-TYPE DOMAIN-CONTAINING PROTEIN"/>
    <property type="match status" value="1"/>
</dbReference>
<dbReference type="Proteomes" id="UP000230233">
    <property type="component" value="Chromosome V"/>
</dbReference>
<dbReference type="PANTHER" id="PTHR21447">
    <property type="entry name" value="RING-TYPE DOMAIN-CONTAINING PROTEIN-RELATED"/>
    <property type="match status" value="1"/>
</dbReference>
<proteinExistence type="predicted"/>
<comment type="caution">
    <text evidence="2">The sequence shown here is derived from an EMBL/GenBank/DDBJ whole genome shotgun (WGS) entry which is preliminary data.</text>
</comment>
<dbReference type="EMBL" id="PDUG01000005">
    <property type="protein sequence ID" value="PIC24358.1"/>
    <property type="molecule type" value="Genomic_DNA"/>
</dbReference>
<feature type="domain" description="DUF7809" evidence="1">
    <location>
        <begin position="90"/>
        <end position="245"/>
    </location>
</feature>
<gene>
    <name evidence="2" type="primary">Cnig_chr_V.g17729</name>
    <name evidence="2" type="ORF">B9Z55_017729</name>
</gene>
<evidence type="ECO:0000313" key="3">
    <source>
        <dbReference type="Proteomes" id="UP000230233"/>
    </source>
</evidence>
<evidence type="ECO:0000259" key="1">
    <source>
        <dbReference type="Pfam" id="PF25100"/>
    </source>
</evidence>
<dbReference type="InterPro" id="IPR056711">
    <property type="entry name" value="DUF7809"/>
</dbReference>
<evidence type="ECO:0000313" key="2">
    <source>
        <dbReference type="EMBL" id="PIC24358.1"/>
    </source>
</evidence>
<accession>A0A2G5TAT9</accession>
<reference evidence="3" key="1">
    <citation type="submission" date="2017-10" db="EMBL/GenBank/DDBJ databases">
        <title>Rapid genome shrinkage in a self-fertile nematode reveals novel sperm competition proteins.</title>
        <authorList>
            <person name="Yin D."/>
            <person name="Schwarz E.M."/>
            <person name="Thomas C.G."/>
            <person name="Felde R.L."/>
            <person name="Korf I.F."/>
            <person name="Cutter A.D."/>
            <person name="Schartner C.M."/>
            <person name="Ralston E.J."/>
            <person name="Meyer B.J."/>
            <person name="Haag E.S."/>
        </authorList>
    </citation>
    <scope>NUCLEOTIDE SEQUENCE [LARGE SCALE GENOMIC DNA]</scope>
    <source>
        <strain evidence="3">JU1422</strain>
    </source>
</reference>
<protein>
    <recommendedName>
        <fullName evidence="1">DUF7809 domain-containing protein</fullName>
    </recommendedName>
</protein>
<dbReference type="GO" id="GO:0045087">
    <property type="term" value="P:innate immune response"/>
    <property type="evidence" value="ECO:0007669"/>
    <property type="project" value="TreeGrafter"/>
</dbReference>
<sequence>MSDDARHLLLPVLRYYLPQEITKSLQSTSTGFYIPGIRAKLYQRADGSADDVFNFYSFPGSATKFEMGMTVPYNMNTYVYTGMTHSDRTFAYKHDLLIYLEQVVSHIVRHNTLFMSLISFYLKSKERELGNGNFELALVDRDIFRQVCAKFEEAMGRLREKGEDMYSKKLPEISHEQFCGRMADFLKSRHDQDIKPMMDVFKKYEKPIASLVSQGVYGEYCVWIGTIVEILNEFIDSHPGMFKPSSISKPIDEPDIIRCFEDDRKFLIMDYEFVLAKAQNRKVSDYEEKNIKEVKEKIKRTGVYGTVLCNKSTKKTDNVEVW</sequence>
<dbReference type="Pfam" id="PF25100">
    <property type="entry name" value="DUF7809"/>
    <property type="match status" value="1"/>
</dbReference>
<name>A0A2G5TAT9_9PELO</name>
<keyword evidence="3" id="KW-1185">Reference proteome</keyword>
<dbReference type="AlphaFoldDB" id="A0A2G5TAT9"/>